<feature type="region of interest" description="Disordered" evidence="1">
    <location>
        <begin position="98"/>
        <end position="134"/>
    </location>
</feature>
<evidence type="ECO:0000313" key="2">
    <source>
        <dbReference type="EMBL" id="CAD8818603.1"/>
    </source>
</evidence>
<dbReference type="EMBL" id="HBFP01004219">
    <property type="protein sequence ID" value="CAD8818603.1"/>
    <property type="molecule type" value="Transcribed_RNA"/>
</dbReference>
<gene>
    <name evidence="2" type="ORF">TOLI1172_LOCUS2992</name>
</gene>
<dbReference type="AlphaFoldDB" id="A0A7S1EQV4"/>
<organism evidence="2">
    <name type="scientific">Timspurckia oligopyrenoides</name>
    <dbReference type="NCBI Taxonomy" id="708627"/>
    <lineage>
        <taxon>Eukaryota</taxon>
        <taxon>Rhodophyta</taxon>
        <taxon>Bangiophyceae</taxon>
        <taxon>Porphyridiales</taxon>
        <taxon>Porphyridiaceae</taxon>
        <taxon>Timspurckia</taxon>
    </lineage>
</organism>
<accession>A0A7S1EQV4</accession>
<sequence length="251" mass="28617">MNKVAGGRMSCFVGWNVGFGSGILARKSEYCSQKVASSASVYMLNIRKSKRKQMSLENGSRSGASSLQGRFVPLIPSIEQEMALDRPDAGNEEEMDEYGLVSDGLPKREPEFSSEKRSWSTKSQAAKRRWANPEYRQKILEKRRAKVASKKSNVTPRVQIGTMDSVALSTDEKAAEIIRYCRSNQLRSEAMRRFRRDPLGWMNEKLQSGQEHRERKNSAEHKLQQKQKRSESAKLRHQRRAASELEESTDT</sequence>
<proteinExistence type="predicted"/>
<name>A0A7S1EQV4_9RHOD</name>
<evidence type="ECO:0000256" key="1">
    <source>
        <dbReference type="SAM" id="MobiDB-lite"/>
    </source>
</evidence>
<feature type="compositionally biased region" description="Basic and acidic residues" evidence="1">
    <location>
        <begin position="210"/>
        <end position="234"/>
    </location>
</feature>
<reference evidence="2" key="1">
    <citation type="submission" date="2021-01" db="EMBL/GenBank/DDBJ databases">
        <authorList>
            <person name="Corre E."/>
            <person name="Pelletier E."/>
            <person name="Niang G."/>
            <person name="Scheremetjew M."/>
            <person name="Finn R."/>
            <person name="Kale V."/>
            <person name="Holt S."/>
            <person name="Cochrane G."/>
            <person name="Meng A."/>
            <person name="Brown T."/>
            <person name="Cohen L."/>
        </authorList>
    </citation>
    <scope>NUCLEOTIDE SEQUENCE</scope>
    <source>
        <strain evidence="2">CCMP3278</strain>
    </source>
</reference>
<feature type="compositionally biased region" description="Basic and acidic residues" evidence="1">
    <location>
        <begin position="105"/>
        <end position="118"/>
    </location>
</feature>
<protein>
    <submittedName>
        <fullName evidence="2">Uncharacterized protein</fullName>
    </submittedName>
</protein>
<feature type="region of interest" description="Disordered" evidence="1">
    <location>
        <begin position="198"/>
        <end position="251"/>
    </location>
</feature>